<feature type="domain" description="DUF1541" evidence="3">
    <location>
        <begin position="141"/>
        <end position="190"/>
    </location>
</feature>
<evidence type="ECO:0000256" key="2">
    <source>
        <dbReference type="SAM" id="SignalP"/>
    </source>
</evidence>
<evidence type="ECO:0000256" key="1">
    <source>
        <dbReference type="SAM" id="MobiDB-lite"/>
    </source>
</evidence>
<dbReference type="PROSITE" id="PS51257">
    <property type="entry name" value="PROKAR_LIPOPROTEIN"/>
    <property type="match status" value="1"/>
</dbReference>
<feature type="domain" description="DUF1541" evidence="3">
    <location>
        <begin position="77"/>
        <end position="128"/>
    </location>
</feature>
<dbReference type="EMBL" id="BAAALY010000016">
    <property type="protein sequence ID" value="GAA1556744.1"/>
    <property type="molecule type" value="Genomic_DNA"/>
</dbReference>
<proteinExistence type="predicted"/>
<keyword evidence="2" id="KW-0732">Signal</keyword>
<feature type="signal peptide" evidence="2">
    <location>
        <begin position="1"/>
        <end position="27"/>
    </location>
</feature>
<sequence>MKRSTPLTTIAAVAAASALTLSGCSSPEDDTAAQHSQHETPSESASSEDHGESHKHASDGGQPPEGIKEASDPTYAVGEEVTLTADHMPGMNGAKATISGAFDTTTYSVSYTPTDGGDPVKDHKWVVHEELDNPDRAPLADGTEVVLNADHMPGMKGAEASIDSSTEETVYMVDVDTDDMTMTNHKWVVEGEVQPGQ</sequence>
<dbReference type="Proteomes" id="UP001501791">
    <property type="component" value="Unassembled WGS sequence"/>
</dbReference>
<evidence type="ECO:0000259" key="3">
    <source>
        <dbReference type="Pfam" id="PF07563"/>
    </source>
</evidence>
<dbReference type="RefSeq" id="WP_346036927.1">
    <property type="nucleotide sequence ID" value="NZ_BAAALY010000016.1"/>
</dbReference>
<reference evidence="4 5" key="1">
    <citation type="journal article" date="2019" name="Int. J. Syst. Evol. Microbiol.">
        <title>The Global Catalogue of Microorganisms (GCM) 10K type strain sequencing project: providing services to taxonomists for standard genome sequencing and annotation.</title>
        <authorList>
            <consortium name="The Broad Institute Genomics Platform"/>
            <consortium name="The Broad Institute Genome Sequencing Center for Infectious Disease"/>
            <person name="Wu L."/>
            <person name="Ma J."/>
        </authorList>
    </citation>
    <scope>NUCLEOTIDE SEQUENCE [LARGE SCALE GENOMIC DNA]</scope>
    <source>
        <strain evidence="4 5">JCM 13319</strain>
    </source>
</reference>
<evidence type="ECO:0000313" key="4">
    <source>
        <dbReference type="EMBL" id="GAA1556744.1"/>
    </source>
</evidence>
<gene>
    <name evidence="4" type="ORF">GCM10009691_33640</name>
</gene>
<dbReference type="InterPro" id="IPR011438">
    <property type="entry name" value="DUF1541"/>
</dbReference>
<feature type="compositionally biased region" description="Basic and acidic residues" evidence="1">
    <location>
        <begin position="36"/>
        <end position="58"/>
    </location>
</feature>
<comment type="caution">
    <text evidence="4">The sequence shown here is derived from an EMBL/GenBank/DDBJ whole genome shotgun (WGS) entry which is preliminary data.</text>
</comment>
<protein>
    <submittedName>
        <fullName evidence="4">YdhK family protein</fullName>
    </submittedName>
</protein>
<dbReference type="Pfam" id="PF07563">
    <property type="entry name" value="DUF1541"/>
    <property type="match status" value="2"/>
</dbReference>
<accession>A0ABN2CCU2</accession>
<organism evidence="4 5">
    <name type="scientific">Brevibacterium picturae</name>
    <dbReference type="NCBI Taxonomy" id="260553"/>
    <lineage>
        <taxon>Bacteria</taxon>
        <taxon>Bacillati</taxon>
        <taxon>Actinomycetota</taxon>
        <taxon>Actinomycetes</taxon>
        <taxon>Micrococcales</taxon>
        <taxon>Brevibacteriaceae</taxon>
        <taxon>Brevibacterium</taxon>
    </lineage>
</organism>
<evidence type="ECO:0000313" key="5">
    <source>
        <dbReference type="Proteomes" id="UP001501791"/>
    </source>
</evidence>
<name>A0ABN2CCU2_9MICO</name>
<feature type="region of interest" description="Disordered" evidence="1">
    <location>
        <begin position="22"/>
        <end position="70"/>
    </location>
</feature>
<keyword evidence="5" id="KW-1185">Reference proteome</keyword>
<dbReference type="Gene3D" id="2.30.30.1210">
    <property type="entry name" value="Domain of unknown function DUF1541"/>
    <property type="match status" value="1"/>
</dbReference>
<feature type="chain" id="PRO_5045201962" evidence="2">
    <location>
        <begin position="28"/>
        <end position="197"/>
    </location>
</feature>